<feature type="transmembrane region" description="Helical" evidence="6">
    <location>
        <begin position="355"/>
        <end position="377"/>
    </location>
</feature>
<evidence type="ECO:0000256" key="6">
    <source>
        <dbReference type="SAM" id="Phobius"/>
    </source>
</evidence>
<sequence>MSTNAESSVHASKAEAAKAEGNYPKKALFSIDPQQGMHSSLDGRKPKLRTRSASESSVAKVTSDVDGPETQRTLAMASVEPSPHANNYANEPERTASAPALRKRPSLTMLHSDSMVHIDMEPQAKNDYYSHDSFASADQNGTESKTKRHVKLGWIEGVLIRSSLSVFGVIFYLRLAWIQAQAGIALASVIVIVSSLVGLLTGISLSAICTNGRVQSGGVYYIISRTLGPEFGGSIGIIFSLGNVTAAAITVLGFAETIVSLMQGFAVEIVDGAKMDIRIVGWITATLLLVIVFTGVSFEAKAQLILMVILLASVTNYYVGTFLTPSLEAQAKGIVGYDAETMKNNFLPDWRGEDFFSVLAIYFPAVAGFMTGANISGDLKNPESAIPKGTLLSIVITSTIYLSVMWMTGASAIRDASGSIEDLQAGTLTECAKNFTCMYGTHNNYQTLELEGAWGPLVTAGIFAASLSSALGAMVSGPKLFQAIAKDKLFPKLDYFEVGHGRNNEPRRAIIFTFVLTMALIGIGDINAIAPIISNFFMATYALINYACFDASFSQAPGFRPSFKFYNKWVSLLGAAICFALMFLINWWAALITTAFAITLYVYLQRRKPDVNWGSSMEANSYLSSLRRLLKLQFTREHVKTYRPQILLLTGSPIRRPELVDFASNITKNSCLLVCGHVILGTASEQLLEMVDRYTKHMIVWLKARRIYAFYNPVVAPTLTEGVQYLLQMSGISGLKPNILFLGYKGNWTEATEKEIREYFQIIHYGFDHGKGLAILRLPKGFDISSMLYESNFSDSLTDGLSAPEQYSQSYAVNRDDSCSVRVSPLRVTASMDSVFTDSIGVNAYDNPRFKNSRLDLSSEKASIDTPSLGNAGAEQNGLDSVFNDRKYKCLNSKTMNDIEIESSIDAASIRDLNFEMVTSSTHAALKGRKKKTIMSKVIKNDKRKLTPTQQLNVFKKKIKKAVIDVWWLYDDGGLTLLLPYLLTIDRSYLEGAKLRIFTSATDPAKADEQKTQLADLFAMFRIDVKDVFVIPDILQSPQDATMKEFNRLLEKFKANDNTSLQQEVGGDFAVYTDDAELDSMKLRTNEQLRIREEMLQHSKDANLVVVTLPVPRKKAVSATLYLAWLEILTKDMPPVLLIRGNQKSVLTYQN</sequence>
<feature type="compositionally biased region" description="Polar residues" evidence="5">
    <location>
        <begin position="1"/>
        <end position="10"/>
    </location>
</feature>
<evidence type="ECO:0000259" key="7">
    <source>
        <dbReference type="Pfam" id="PF00324"/>
    </source>
</evidence>
<dbReference type="GO" id="GO:0006884">
    <property type="term" value="P:cell volume homeostasis"/>
    <property type="evidence" value="ECO:0007669"/>
    <property type="project" value="TreeGrafter"/>
</dbReference>
<reference evidence="10" key="1">
    <citation type="submission" date="2019-12" db="UniProtKB">
        <authorList>
            <consortium name="WormBaseParasite"/>
        </authorList>
    </citation>
    <scope>IDENTIFICATION</scope>
</reference>
<protein>
    <submittedName>
        <fullName evidence="10">Solute carrier family 12 member 2</fullName>
    </submittedName>
</protein>
<feature type="transmembrane region" description="Helical" evidence="6">
    <location>
        <begin position="532"/>
        <end position="549"/>
    </location>
</feature>
<name>A0A5S6QI02_TRIMR</name>
<dbReference type="Pfam" id="PF00324">
    <property type="entry name" value="AA_permease"/>
    <property type="match status" value="1"/>
</dbReference>
<dbReference type="GO" id="GO:0055064">
    <property type="term" value="P:chloride ion homeostasis"/>
    <property type="evidence" value="ECO:0007669"/>
    <property type="project" value="TreeGrafter"/>
</dbReference>
<dbReference type="Pfam" id="PF03522">
    <property type="entry name" value="SLC12"/>
    <property type="match status" value="1"/>
</dbReference>
<feature type="domain" description="Amino acid permease/ SLC12A" evidence="7">
    <location>
        <begin position="157"/>
        <end position="647"/>
    </location>
</feature>
<feature type="transmembrane region" description="Helical" evidence="6">
    <location>
        <begin position="231"/>
        <end position="259"/>
    </location>
</feature>
<feature type="transmembrane region" description="Helical" evidence="6">
    <location>
        <begin position="279"/>
        <end position="298"/>
    </location>
</feature>
<dbReference type="GO" id="GO:0016020">
    <property type="term" value="C:membrane"/>
    <property type="evidence" value="ECO:0007669"/>
    <property type="project" value="UniProtKB-SubCell"/>
</dbReference>
<feature type="transmembrane region" description="Helical" evidence="6">
    <location>
        <begin position="389"/>
        <end position="408"/>
    </location>
</feature>
<feature type="transmembrane region" description="Helical" evidence="6">
    <location>
        <begin position="453"/>
        <end position="476"/>
    </location>
</feature>
<evidence type="ECO:0000259" key="8">
    <source>
        <dbReference type="Pfam" id="PF03522"/>
    </source>
</evidence>
<dbReference type="PANTHER" id="PTHR11827:SF103">
    <property type="entry name" value="SODIUM CHLORIDE COTRANSPORTER 69, ISOFORM E"/>
    <property type="match status" value="1"/>
</dbReference>
<keyword evidence="3 6" id="KW-1133">Transmembrane helix</keyword>
<evidence type="ECO:0000256" key="1">
    <source>
        <dbReference type="ARBA" id="ARBA00004141"/>
    </source>
</evidence>
<dbReference type="InterPro" id="IPR018491">
    <property type="entry name" value="SLC12_C"/>
</dbReference>
<dbReference type="FunFam" id="1.20.1740.10:FF:000022">
    <property type="entry name" value="Bumetanide-sensitive na-k-cl cotransport protein"/>
    <property type="match status" value="1"/>
</dbReference>
<dbReference type="PANTHER" id="PTHR11827">
    <property type="entry name" value="SOLUTE CARRIER FAMILY 12, CATION COTRANSPORTERS"/>
    <property type="match status" value="1"/>
</dbReference>
<dbReference type="GO" id="GO:1990573">
    <property type="term" value="P:potassium ion import across plasma membrane"/>
    <property type="evidence" value="ECO:0007669"/>
    <property type="project" value="TreeGrafter"/>
</dbReference>
<feature type="region of interest" description="Disordered" evidence="5">
    <location>
        <begin position="1"/>
        <end position="103"/>
    </location>
</feature>
<evidence type="ECO:0000313" key="10">
    <source>
        <dbReference type="WBParaSite" id="TMUE_2000006819.1"/>
    </source>
</evidence>
<comment type="subcellular location">
    <subcellularLocation>
        <location evidence="1">Membrane</location>
        <topology evidence="1">Multi-pass membrane protein</topology>
    </subcellularLocation>
</comment>
<proteinExistence type="predicted"/>
<evidence type="ECO:0000256" key="3">
    <source>
        <dbReference type="ARBA" id="ARBA00022989"/>
    </source>
</evidence>
<dbReference type="STRING" id="70415.A0A5S6QI02"/>
<evidence type="ECO:0000256" key="2">
    <source>
        <dbReference type="ARBA" id="ARBA00022692"/>
    </source>
</evidence>
<feature type="transmembrane region" description="Helical" evidence="6">
    <location>
        <begin position="305"/>
        <end position="323"/>
    </location>
</feature>
<dbReference type="GO" id="GO:0008511">
    <property type="term" value="F:sodium:potassium:chloride symporter activity"/>
    <property type="evidence" value="ECO:0007669"/>
    <property type="project" value="TreeGrafter"/>
</dbReference>
<feature type="compositionally biased region" description="Polar residues" evidence="5">
    <location>
        <begin position="51"/>
        <end position="60"/>
    </location>
</feature>
<dbReference type="GO" id="GO:0055078">
    <property type="term" value="P:sodium ion homeostasis"/>
    <property type="evidence" value="ECO:0007669"/>
    <property type="project" value="TreeGrafter"/>
</dbReference>
<dbReference type="AlphaFoldDB" id="A0A5S6QI02"/>
<dbReference type="Proteomes" id="UP000046395">
    <property type="component" value="Unassembled WGS sequence"/>
</dbReference>
<dbReference type="InterPro" id="IPR004841">
    <property type="entry name" value="AA-permease/SLC12A_dom"/>
</dbReference>
<organism evidence="9 10">
    <name type="scientific">Trichuris muris</name>
    <name type="common">Mouse whipworm</name>
    <dbReference type="NCBI Taxonomy" id="70415"/>
    <lineage>
        <taxon>Eukaryota</taxon>
        <taxon>Metazoa</taxon>
        <taxon>Ecdysozoa</taxon>
        <taxon>Nematoda</taxon>
        <taxon>Enoplea</taxon>
        <taxon>Dorylaimia</taxon>
        <taxon>Trichinellida</taxon>
        <taxon>Trichuridae</taxon>
        <taxon>Trichuris</taxon>
    </lineage>
</organism>
<dbReference type="GO" id="GO:0055075">
    <property type="term" value="P:potassium ion homeostasis"/>
    <property type="evidence" value="ECO:0007669"/>
    <property type="project" value="TreeGrafter"/>
</dbReference>
<keyword evidence="2 6" id="KW-0812">Transmembrane</keyword>
<evidence type="ECO:0000256" key="4">
    <source>
        <dbReference type="ARBA" id="ARBA00023136"/>
    </source>
</evidence>
<keyword evidence="4 6" id="KW-0472">Membrane</keyword>
<evidence type="ECO:0000256" key="5">
    <source>
        <dbReference type="SAM" id="MobiDB-lite"/>
    </source>
</evidence>
<dbReference type="InterPro" id="IPR004842">
    <property type="entry name" value="SLC12A_fam"/>
</dbReference>
<dbReference type="WBParaSite" id="TMUE_2000006819.1">
    <property type="protein sequence ID" value="TMUE_2000006819.1"/>
    <property type="gene ID" value="WBGene00286274"/>
</dbReference>
<dbReference type="NCBIfam" id="TIGR00930">
    <property type="entry name" value="2a30"/>
    <property type="match status" value="1"/>
</dbReference>
<feature type="transmembrane region" description="Helical" evidence="6">
    <location>
        <begin position="158"/>
        <end position="178"/>
    </location>
</feature>
<feature type="transmembrane region" description="Helical" evidence="6">
    <location>
        <begin position="570"/>
        <end position="603"/>
    </location>
</feature>
<feature type="transmembrane region" description="Helical" evidence="6">
    <location>
        <begin position="509"/>
        <end position="526"/>
    </location>
</feature>
<feature type="transmembrane region" description="Helical" evidence="6">
    <location>
        <begin position="184"/>
        <end position="210"/>
    </location>
</feature>
<keyword evidence="9" id="KW-1185">Reference proteome</keyword>
<evidence type="ECO:0000313" key="9">
    <source>
        <dbReference type="Proteomes" id="UP000046395"/>
    </source>
</evidence>
<feature type="domain" description="SLC12A transporter C-terminal" evidence="8">
    <location>
        <begin position="656"/>
        <end position="1149"/>
    </location>
</feature>
<dbReference type="Gene3D" id="1.20.1740.10">
    <property type="entry name" value="Amino acid/polyamine transporter I"/>
    <property type="match status" value="1"/>
</dbReference>
<accession>A0A5S6QI02</accession>